<evidence type="ECO:0000313" key="2">
    <source>
        <dbReference type="Proteomes" id="UP000322139"/>
    </source>
</evidence>
<organism evidence="1 2">
    <name type="scientific">Bacillus infantis</name>
    <dbReference type="NCBI Taxonomy" id="324767"/>
    <lineage>
        <taxon>Bacteria</taxon>
        <taxon>Bacillati</taxon>
        <taxon>Bacillota</taxon>
        <taxon>Bacilli</taxon>
        <taxon>Bacillales</taxon>
        <taxon>Bacillaceae</taxon>
        <taxon>Bacillus</taxon>
    </lineage>
</organism>
<protein>
    <submittedName>
        <fullName evidence="1">Uncharacterized protein</fullName>
    </submittedName>
</protein>
<sequence length="111" mass="12824">MTTKKEIRNMLLNLMYYRDCDITHIFTERNLRMEVSFLKESFCYSLLVSVPVESVFNQRTLRFQSIDYAASAIEQILFNNDNPSPFVFDPPPEDLPIIPAAEPISITIKGC</sequence>
<dbReference type="AlphaFoldDB" id="A0A5D4RQK2"/>
<accession>A0A5D4RQK2</accession>
<proteinExistence type="predicted"/>
<dbReference type="Proteomes" id="UP000322139">
    <property type="component" value="Unassembled WGS sequence"/>
</dbReference>
<evidence type="ECO:0000313" key="1">
    <source>
        <dbReference type="EMBL" id="TYS52106.1"/>
    </source>
</evidence>
<dbReference type="EMBL" id="VTER01000001">
    <property type="protein sequence ID" value="TYS52106.1"/>
    <property type="molecule type" value="Genomic_DNA"/>
</dbReference>
<comment type="caution">
    <text evidence="1">The sequence shown here is derived from an EMBL/GenBank/DDBJ whole genome shotgun (WGS) entry which is preliminary data.</text>
</comment>
<gene>
    <name evidence="1" type="ORF">FZD51_01280</name>
</gene>
<dbReference type="RefSeq" id="WP_148973086.1">
    <property type="nucleotide sequence ID" value="NZ_VTER01000001.1"/>
</dbReference>
<reference evidence="1 2" key="1">
    <citation type="submission" date="2019-08" db="EMBL/GenBank/DDBJ databases">
        <title>Bacillus genomes from the desert of Cuatro Cienegas, Coahuila.</title>
        <authorList>
            <person name="Olmedo-Alvarez G."/>
        </authorList>
    </citation>
    <scope>NUCLEOTIDE SEQUENCE [LARGE SCALE GENOMIC DNA]</scope>
    <source>
        <strain evidence="1 2">CH446_14T</strain>
    </source>
</reference>
<name>A0A5D4RQK2_9BACI</name>